<gene>
    <name evidence="13" type="ORF">B1H58_15600</name>
</gene>
<dbReference type="InterPro" id="IPR024194">
    <property type="entry name" value="Ac/AlaTfrase_AlgI/DltB"/>
</dbReference>
<evidence type="ECO:0000256" key="4">
    <source>
        <dbReference type="ARBA" id="ARBA00022475"/>
    </source>
</evidence>
<comment type="similarity">
    <text evidence="3 11">Belongs to the membrane-bound acyltransferase family.</text>
</comment>
<dbReference type="KEGG" id="palh:B1H58_15600"/>
<dbReference type="AlphaFoldDB" id="A0A1W6B885"/>
<feature type="transmembrane region" description="Helical" evidence="12">
    <location>
        <begin position="413"/>
        <end position="431"/>
    </location>
</feature>
<evidence type="ECO:0000313" key="13">
    <source>
        <dbReference type="EMBL" id="ARJ43318.1"/>
    </source>
</evidence>
<feature type="transmembrane region" description="Helical" evidence="12">
    <location>
        <begin position="77"/>
        <end position="95"/>
    </location>
</feature>
<comment type="subcellular location">
    <subcellularLocation>
        <location evidence="11">Cell inner membrane</location>
    </subcellularLocation>
    <subcellularLocation>
        <location evidence="1">Cell membrane</location>
        <topology evidence="1">Multi-pass membrane protein</topology>
    </subcellularLocation>
</comment>
<feature type="transmembrane region" description="Helical" evidence="12">
    <location>
        <begin position="346"/>
        <end position="366"/>
    </location>
</feature>
<keyword evidence="5 11" id="KW-0808">Transferase</keyword>
<dbReference type="PIRSF" id="PIRSF016636">
    <property type="entry name" value="AlgI_DltB"/>
    <property type="match status" value="1"/>
</dbReference>
<dbReference type="InterPro" id="IPR004299">
    <property type="entry name" value="MBOAT_fam"/>
</dbReference>
<dbReference type="UniPathway" id="UPA00286"/>
<feature type="transmembrane region" description="Helical" evidence="12">
    <location>
        <begin position="452"/>
        <end position="475"/>
    </location>
</feature>
<feature type="transmembrane region" description="Helical" evidence="12">
    <location>
        <begin position="115"/>
        <end position="134"/>
    </location>
</feature>
<dbReference type="OrthoDB" id="139172at2"/>
<dbReference type="GO" id="GO:0042121">
    <property type="term" value="P:alginic acid biosynthetic process"/>
    <property type="evidence" value="ECO:0007669"/>
    <property type="project" value="UniProtKB-UniRule"/>
</dbReference>
<evidence type="ECO:0000256" key="3">
    <source>
        <dbReference type="ARBA" id="ARBA00010323"/>
    </source>
</evidence>
<evidence type="ECO:0000313" key="14">
    <source>
        <dbReference type="Proteomes" id="UP000192900"/>
    </source>
</evidence>
<sequence length="476" mass="53398">MLFNSLSFILLFLPITAVAYNLIRRFSVSGSKLFMIAASAYFYVYTTYTGAPVLAASCLVSYASYRAIIMSPRRRKLAMIIGVTANVILLCVLKYNHFVPIGAAYATDWLRTYGMPLAVSFFTFQQISFLVDAYKGKIERVALFDYLYYVLFFPKMIAGPITRWQSLMPQTNSREMIRSSMVLAGLTVIAIGLFKKVVLSGLFARYADVGYANTAALSFAEAWVTSLSYTAQIYFDFSGYSDIAIGSALLLGIRLPDNFNSPYKAVNIRDFWSRWHISLSTWLRDYVYIPLGGSRKGMPRTMANLLITFLISGAWHGSELNFIIWGAMHGIATIVNVLWEKAGLRMPALAGWLVTILFINLSWIPFRADSVQSAYNIFCAMFRPDLVELRNWLYRDPYNDWNWLKSVFSPNQVTTYAAMYVSVVLLFVFTVKNTAQVINSGEIGFLRTVLAGLALAASIIFMFGGASAAAFIYAAF</sequence>
<keyword evidence="14" id="KW-1185">Reference proteome</keyword>
<dbReference type="GO" id="GO:0016746">
    <property type="term" value="F:acyltransferase activity"/>
    <property type="evidence" value="ECO:0007669"/>
    <property type="project" value="UniProtKB-KW"/>
</dbReference>
<proteinExistence type="inferred from homology"/>
<evidence type="ECO:0000256" key="9">
    <source>
        <dbReference type="ARBA" id="ARBA00023136"/>
    </source>
</evidence>
<keyword evidence="4 11" id="KW-1003">Cell membrane</keyword>
<keyword evidence="10 11" id="KW-0012">Acyltransferase</keyword>
<organism evidence="13 14">
    <name type="scientific">Pantoea alhagi</name>
    <dbReference type="NCBI Taxonomy" id="1891675"/>
    <lineage>
        <taxon>Bacteria</taxon>
        <taxon>Pseudomonadati</taxon>
        <taxon>Pseudomonadota</taxon>
        <taxon>Gammaproteobacteria</taxon>
        <taxon>Enterobacterales</taxon>
        <taxon>Erwiniaceae</taxon>
        <taxon>Pantoea</taxon>
    </lineage>
</organism>
<evidence type="ECO:0000256" key="6">
    <source>
        <dbReference type="ARBA" id="ARBA00022692"/>
    </source>
</evidence>
<evidence type="ECO:0000256" key="11">
    <source>
        <dbReference type="PIRNR" id="PIRNR016636"/>
    </source>
</evidence>
<evidence type="ECO:0000256" key="1">
    <source>
        <dbReference type="ARBA" id="ARBA00004651"/>
    </source>
</evidence>
<keyword evidence="8 12" id="KW-1133">Transmembrane helix</keyword>
<protein>
    <recommendedName>
        <fullName evidence="11">Probable alginate O-acetylase</fullName>
        <ecNumber evidence="11">2.3.1.-</ecNumber>
    </recommendedName>
</protein>
<dbReference type="EC" id="2.3.1.-" evidence="11"/>
<evidence type="ECO:0000256" key="12">
    <source>
        <dbReference type="SAM" id="Phobius"/>
    </source>
</evidence>
<evidence type="ECO:0000256" key="10">
    <source>
        <dbReference type="ARBA" id="ARBA00023315"/>
    </source>
</evidence>
<dbReference type="EMBL" id="CP019706">
    <property type="protein sequence ID" value="ARJ43318.1"/>
    <property type="molecule type" value="Genomic_DNA"/>
</dbReference>
<dbReference type="InterPro" id="IPR051085">
    <property type="entry name" value="MB_O-acyltransferase"/>
</dbReference>
<dbReference type="PANTHER" id="PTHR13285">
    <property type="entry name" value="ACYLTRANSFERASE"/>
    <property type="match status" value="1"/>
</dbReference>
<dbReference type="PIRSF" id="PIRSF500217">
    <property type="entry name" value="AlgI"/>
    <property type="match status" value="1"/>
</dbReference>
<feature type="transmembrane region" description="Helical" evidence="12">
    <location>
        <begin position="146"/>
        <end position="164"/>
    </location>
</feature>
<name>A0A1W6B885_9GAMM</name>
<dbReference type="GO" id="GO:0005886">
    <property type="term" value="C:plasma membrane"/>
    <property type="evidence" value="ECO:0007669"/>
    <property type="project" value="UniProtKB-SubCell"/>
</dbReference>
<reference evidence="13 14" key="1">
    <citation type="submission" date="2017-02" db="EMBL/GenBank/DDBJ databases">
        <title>Complete genome sequence of the drought resistance-promoting endophyte Pantoea alhagi LTYR-11Z.</title>
        <authorList>
            <person name="Zhang L."/>
        </authorList>
    </citation>
    <scope>NUCLEOTIDE SEQUENCE [LARGE SCALE GENOMIC DNA]</scope>
    <source>
        <strain evidence="13 14">LTYR-11Z</strain>
    </source>
</reference>
<feature type="transmembrane region" description="Helical" evidence="12">
    <location>
        <begin position="301"/>
        <end position="316"/>
    </location>
</feature>
<dbReference type="Pfam" id="PF03062">
    <property type="entry name" value="MBOAT"/>
    <property type="match status" value="1"/>
</dbReference>
<dbReference type="STRING" id="1891675.B1H58_15600"/>
<dbReference type="InterPro" id="IPR028362">
    <property type="entry name" value="AlgI"/>
</dbReference>
<dbReference type="Proteomes" id="UP000192900">
    <property type="component" value="Chromosome"/>
</dbReference>
<dbReference type="RefSeq" id="WP_085071374.1">
    <property type="nucleotide sequence ID" value="NZ_CP019706.1"/>
</dbReference>
<evidence type="ECO:0000256" key="8">
    <source>
        <dbReference type="ARBA" id="ARBA00022989"/>
    </source>
</evidence>
<evidence type="ECO:0000256" key="7">
    <source>
        <dbReference type="ARBA" id="ARBA00022841"/>
    </source>
</evidence>
<evidence type="ECO:0000256" key="5">
    <source>
        <dbReference type="ARBA" id="ARBA00022679"/>
    </source>
</evidence>
<comment type="pathway">
    <text evidence="2 11">Glycan biosynthesis; alginate biosynthesis.</text>
</comment>
<feature type="transmembrane region" description="Helical" evidence="12">
    <location>
        <begin position="176"/>
        <end position="194"/>
    </location>
</feature>
<keyword evidence="11" id="KW-0997">Cell inner membrane</keyword>
<keyword evidence="9 11" id="KW-0472">Membrane</keyword>
<accession>A0A1W6B885</accession>
<keyword evidence="6 11" id="KW-0812">Transmembrane</keyword>
<feature type="transmembrane region" description="Helical" evidence="12">
    <location>
        <begin position="43"/>
        <end position="65"/>
    </location>
</feature>
<keyword evidence="7 11" id="KW-0016">Alginate biosynthesis</keyword>
<dbReference type="PANTHER" id="PTHR13285:SF23">
    <property type="entry name" value="TEICHOIC ACID D-ALANYLTRANSFERASE"/>
    <property type="match status" value="1"/>
</dbReference>
<evidence type="ECO:0000256" key="2">
    <source>
        <dbReference type="ARBA" id="ARBA00005182"/>
    </source>
</evidence>